<dbReference type="InterPro" id="IPR023319">
    <property type="entry name" value="Tex-like_HTH_dom_sf"/>
</dbReference>
<sequence length="710" mass="78774">MENINGQTIADALGIKPNQINQVLSLTAEGNTIPFIARYRKEVTGNLDEVAIKAIIDMDKSLTNLRERKETILAKIEEQGKLTDSLKASIQAADKLADLEEIYLPYKEKRRTKATIAREAGLFPLARLILQNAPHLEKEAESFITDGFNSAQDALSGAVAILVEAMSEDAKLRSWIYNDIWQYSLITSSAKDETLDEKHVFQIYYDFSDKVSKMQGYRTLALNRGEKLGVLKVSFEHNLDKMIRFFSTRFKEKNPYIEEVIQQTVKKKLVPAMERRIRTELTEAAEDGAIKLFSENLRHLLLVSPLKGKMVLGFDPAFRTGAKLAVIDQTGKLMATHVIYPVAPASQAKIQATKKELAELIQSYGIEIIAIGNGTASRESEAFVADLLKDFPQTSYVIVNESGASVYSASEIARHEFPDLTVEKRSAISIARRLQDPLAELVKIDPKSIGVGQYQHDVSQKKLTENLDFVVNTVVNKVGVNVNTASPSLLAHVSGLNKTISENIVKYREENGAIQSRAQIKKVPRLGAKAFEQAAGFLRIPNAKNFLDNTGVHPESYPAVKALFEALAITDLTEEAKAKLKAVSLSQMADQLAIGQETLKDIIADLLKPGRDLRDEFDAPVLRQDILDLKDLAIGQKLEGTVRNVVDFGAFVDIGVHEDGLIHISEMSKTFVNHPSQVLSVGDLVTVWVSKIDMDRHKVNLSLLPPRESH</sequence>
<dbReference type="FunFam" id="1.10.150.310:FF:000001">
    <property type="entry name" value="RNA-binding transcriptional accessory protein"/>
    <property type="match status" value="1"/>
</dbReference>
<dbReference type="PANTHER" id="PTHR10724">
    <property type="entry name" value="30S RIBOSOMAL PROTEIN S1"/>
    <property type="match status" value="1"/>
</dbReference>
<dbReference type="Pfam" id="PF16921">
    <property type="entry name" value="Tex_YqgF"/>
    <property type="match status" value="1"/>
</dbReference>
<dbReference type="GO" id="GO:0003729">
    <property type="term" value="F:mRNA binding"/>
    <property type="evidence" value="ECO:0007669"/>
    <property type="project" value="UniProtKB-ARBA"/>
</dbReference>
<dbReference type="RefSeq" id="WP_008088112.1">
    <property type="nucleotide sequence ID" value="NZ_AEUX02000005.1"/>
</dbReference>
<reference evidence="2 3" key="1">
    <citation type="journal article" date="2014" name="Int. J. Syst. Evol. Microbiol.">
        <title>Phylogenomics and the dynamic genome evolution of the genus Streptococcus.</title>
        <authorList>
            <consortium name="The Broad Institute Genome Sequencing Platform"/>
            <person name="Richards V.P."/>
            <person name="Palmer S.R."/>
            <person name="Pavinski Bitar P.D."/>
            <person name="Qin X."/>
            <person name="Weinstock G.M."/>
            <person name="Highlander S.K."/>
            <person name="Town C.D."/>
            <person name="Burne R.A."/>
            <person name="Stanhope M.J."/>
        </authorList>
    </citation>
    <scope>NUCLEOTIDE SEQUENCE [LARGE SCALE GENOMIC DNA]</scope>
    <source>
        <strain evidence="2 3">707-05</strain>
    </source>
</reference>
<evidence type="ECO:0000259" key="1">
    <source>
        <dbReference type="PROSITE" id="PS50126"/>
    </source>
</evidence>
<dbReference type="Pfam" id="PF00575">
    <property type="entry name" value="S1"/>
    <property type="match status" value="1"/>
</dbReference>
<proteinExistence type="predicted"/>
<dbReference type="SMART" id="SM00732">
    <property type="entry name" value="YqgFc"/>
    <property type="match status" value="1"/>
</dbReference>
<dbReference type="GO" id="GO:0005737">
    <property type="term" value="C:cytoplasm"/>
    <property type="evidence" value="ECO:0007669"/>
    <property type="project" value="UniProtKB-ARBA"/>
</dbReference>
<dbReference type="InterPro" id="IPR012337">
    <property type="entry name" value="RNaseH-like_sf"/>
</dbReference>
<dbReference type="InterPro" id="IPR050437">
    <property type="entry name" value="Ribos_protein_bS1-like"/>
</dbReference>
<dbReference type="InterPro" id="IPR032639">
    <property type="entry name" value="Tex_YqgF"/>
</dbReference>
<dbReference type="PANTHER" id="PTHR10724:SF10">
    <property type="entry name" value="S1 RNA-BINDING DOMAIN-CONTAINING PROTEIN 1"/>
    <property type="match status" value="1"/>
</dbReference>
<dbReference type="GO" id="GO:0003735">
    <property type="term" value="F:structural constituent of ribosome"/>
    <property type="evidence" value="ECO:0007669"/>
    <property type="project" value="TreeGrafter"/>
</dbReference>
<dbReference type="Proteomes" id="UP000003330">
    <property type="component" value="Unassembled WGS sequence"/>
</dbReference>
<dbReference type="SUPFAM" id="SSF158832">
    <property type="entry name" value="Tex N-terminal region-like"/>
    <property type="match status" value="1"/>
</dbReference>
<dbReference type="InterPro" id="IPR010994">
    <property type="entry name" value="RuvA_2-like"/>
</dbReference>
<comment type="caution">
    <text evidence="2">The sequence shown here is derived from an EMBL/GenBank/DDBJ whole genome shotgun (WGS) entry which is preliminary data.</text>
</comment>
<dbReference type="InterPro" id="IPR012340">
    <property type="entry name" value="NA-bd_OB-fold"/>
</dbReference>
<dbReference type="AlphaFoldDB" id="G5K253"/>
<dbReference type="Pfam" id="PF09371">
    <property type="entry name" value="Tex_N"/>
    <property type="match status" value="1"/>
</dbReference>
<dbReference type="InterPro" id="IPR055179">
    <property type="entry name" value="Tex-like_central_region"/>
</dbReference>
<dbReference type="GO" id="GO:0006412">
    <property type="term" value="P:translation"/>
    <property type="evidence" value="ECO:0007669"/>
    <property type="project" value="TreeGrafter"/>
</dbReference>
<dbReference type="Pfam" id="PF22706">
    <property type="entry name" value="Tex_central_region"/>
    <property type="match status" value="1"/>
</dbReference>
<dbReference type="InterPro" id="IPR023323">
    <property type="entry name" value="Tex-like_dom_sf"/>
</dbReference>
<organism evidence="2 3">
    <name type="scientific">Streptococcus ictaluri 707-05</name>
    <dbReference type="NCBI Taxonomy" id="764299"/>
    <lineage>
        <taxon>Bacteria</taxon>
        <taxon>Bacillati</taxon>
        <taxon>Bacillota</taxon>
        <taxon>Bacilli</taxon>
        <taxon>Lactobacillales</taxon>
        <taxon>Streptococcaceae</taxon>
        <taxon>Streptococcus</taxon>
    </lineage>
</organism>
<feature type="domain" description="S1 motif" evidence="1">
    <location>
        <begin position="635"/>
        <end position="704"/>
    </location>
</feature>
<dbReference type="EMBL" id="AEUX02000005">
    <property type="protein sequence ID" value="EHI69999.1"/>
    <property type="molecule type" value="Genomic_DNA"/>
</dbReference>
<dbReference type="eggNOG" id="COG2183">
    <property type="taxonomic scope" value="Bacteria"/>
</dbReference>
<dbReference type="Gene3D" id="1.10.150.310">
    <property type="entry name" value="Tex RuvX-like domain-like"/>
    <property type="match status" value="1"/>
</dbReference>
<dbReference type="GO" id="GO:0006139">
    <property type="term" value="P:nucleobase-containing compound metabolic process"/>
    <property type="evidence" value="ECO:0007669"/>
    <property type="project" value="InterPro"/>
</dbReference>
<dbReference type="InterPro" id="IPR018974">
    <property type="entry name" value="Tex-like_N"/>
</dbReference>
<dbReference type="Gene3D" id="2.40.50.140">
    <property type="entry name" value="Nucleic acid-binding proteins"/>
    <property type="match status" value="1"/>
</dbReference>
<dbReference type="Pfam" id="PF12836">
    <property type="entry name" value="HHH_3"/>
    <property type="match status" value="1"/>
</dbReference>
<protein>
    <submittedName>
        <fullName evidence="2">Tex-like protein N-terminal domain protein</fullName>
    </submittedName>
</protein>
<dbReference type="CDD" id="cd05685">
    <property type="entry name" value="S1_Tex"/>
    <property type="match status" value="1"/>
</dbReference>
<dbReference type="InterPro" id="IPR044146">
    <property type="entry name" value="S1_Tex"/>
</dbReference>
<dbReference type="STRING" id="764299.STRIC_2461"/>
<dbReference type="SMART" id="SM00316">
    <property type="entry name" value="S1"/>
    <property type="match status" value="1"/>
</dbReference>
<name>G5K253_9STRE</name>
<dbReference type="FunFam" id="2.40.50.140:FF:000051">
    <property type="entry name" value="RNA-binding transcriptional accessory protein"/>
    <property type="match status" value="1"/>
</dbReference>
<gene>
    <name evidence="2" type="ORF">STRIC_2461</name>
</gene>
<dbReference type="Pfam" id="PF17674">
    <property type="entry name" value="HHH_9"/>
    <property type="match status" value="1"/>
</dbReference>
<dbReference type="SUPFAM" id="SSF47781">
    <property type="entry name" value="RuvA domain 2-like"/>
    <property type="match status" value="2"/>
</dbReference>
<dbReference type="Gene3D" id="3.30.420.140">
    <property type="entry name" value="YqgF/RNase H-like domain"/>
    <property type="match status" value="1"/>
</dbReference>
<dbReference type="FunFam" id="1.10.10.650:FF:000001">
    <property type="entry name" value="S1 RNA-binding domain 1"/>
    <property type="match status" value="1"/>
</dbReference>
<dbReference type="InterPro" id="IPR006641">
    <property type="entry name" value="YqgF/RNaseH-like_dom"/>
</dbReference>
<dbReference type="SUPFAM" id="SSF50249">
    <property type="entry name" value="Nucleic acid-binding proteins"/>
    <property type="match status" value="1"/>
</dbReference>
<keyword evidence="3" id="KW-1185">Reference proteome</keyword>
<dbReference type="InterPro" id="IPR003029">
    <property type="entry name" value="S1_domain"/>
</dbReference>
<dbReference type="Gene3D" id="1.10.10.650">
    <property type="entry name" value="RuvA domain 2-like"/>
    <property type="match status" value="1"/>
</dbReference>
<evidence type="ECO:0000313" key="3">
    <source>
        <dbReference type="Proteomes" id="UP000003330"/>
    </source>
</evidence>
<dbReference type="Gene3D" id="1.10.3500.10">
    <property type="entry name" value="Tex N-terminal region-like"/>
    <property type="match status" value="1"/>
</dbReference>
<dbReference type="OrthoDB" id="9804714at2"/>
<dbReference type="PROSITE" id="PS50126">
    <property type="entry name" value="S1"/>
    <property type="match status" value="1"/>
</dbReference>
<dbReference type="InterPro" id="IPR041692">
    <property type="entry name" value="HHH_9"/>
</dbReference>
<dbReference type="SUPFAM" id="SSF53098">
    <property type="entry name" value="Ribonuclease H-like"/>
    <property type="match status" value="1"/>
</dbReference>
<dbReference type="FunFam" id="3.30.420.140:FF:000001">
    <property type="entry name" value="RNA-binding transcriptional accessory protein"/>
    <property type="match status" value="1"/>
</dbReference>
<dbReference type="InterPro" id="IPR037027">
    <property type="entry name" value="YqgF/RNaseH-like_dom_sf"/>
</dbReference>
<accession>G5K253</accession>
<evidence type="ECO:0000313" key="2">
    <source>
        <dbReference type="EMBL" id="EHI69999.1"/>
    </source>
</evidence>